<protein>
    <submittedName>
        <fullName evidence="9">ABC transporter ATP-binding protein</fullName>
    </submittedName>
</protein>
<dbReference type="InterPro" id="IPR003593">
    <property type="entry name" value="AAA+_ATPase"/>
</dbReference>
<reference evidence="9" key="1">
    <citation type="journal article" date="2014" name="Int. J. Syst. Evol. Microbiol.">
        <title>Complete genome sequence of Corynebacterium casei LMG S-19264T (=DSM 44701T), isolated from a smear-ripened cheese.</title>
        <authorList>
            <consortium name="US DOE Joint Genome Institute (JGI-PGF)"/>
            <person name="Walter F."/>
            <person name="Albersmeier A."/>
            <person name="Kalinowski J."/>
            <person name="Ruckert C."/>
        </authorList>
    </citation>
    <scope>NUCLEOTIDE SEQUENCE</scope>
    <source>
        <strain evidence="9">CGMCC 1.15533</strain>
    </source>
</reference>
<proteinExistence type="inferred from homology"/>
<evidence type="ECO:0000256" key="6">
    <source>
        <dbReference type="ARBA" id="ARBA00022840"/>
    </source>
</evidence>
<dbReference type="Pfam" id="PF00005">
    <property type="entry name" value="ABC_tran"/>
    <property type="match status" value="1"/>
</dbReference>
<dbReference type="PROSITE" id="PS00675">
    <property type="entry name" value="SIGMA54_INTERACT_1"/>
    <property type="match status" value="1"/>
</dbReference>
<dbReference type="PROSITE" id="PS50893">
    <property type="entry name" value="ABC_TRANSPORTER_2"/>
    <property type="match status" value="1"/>
</dbReference>
<evidence type="ECO:0000256" key="4">
    <source>
        <dbReference type="ARBA" id="ARBA00022475"/>
    </source>
</evidence>
<dbReference type="PROSITE" id="PS00211">
    <property type="entry name" value="ABC_TRANSPORTER_1"/>
    <property type="match status" value="1"/>
</dbReference>
<organism evidence="9 10">
    <name type="scientific">Streptococcus himalayensis</name>
    <dbReference type="NCBI Taxonomy" id="1888195"/>
    <lineage>
        <taxon>Bacteria</taxon>
        <taxon>Bacillati</taxon>
        <taxon>Bacillota</taxon>
        <taxon>Bacilli</taxon>
        <taxon>Lactobacillales</taxon>
        <taxon>Streptococcaceae</taxon>
        <taxon>Streptococcus</taxon>
    </lineage>
</organism>
<dbReference type="CDD" id="cd03257">
    <property type="entry name" value="ABC_NikE_OppD_transporters"/>
    <property type="match status" value="1"/>
</dbReference>
<evidence type="ECO:0000256" key="1">
    <source>
        <dbReference type="ARBA" id="ARBA00004202"/>
    </source>
</evidence>
<dbReference type="GO" id="GO:0005524">
    <property type="term" value="F:ATP binding"/>
    <property type="evidence" value="ECO:0007669"/>
    <property type="project" value="UniProtKB-KW"/>
</dbReference>
<keyword evidence="10" id="KW-1185">Reference proteome</keyword>
<dbReference type="AlphaFoldDB" id="A0A917A913"/>
<accession>A0A917A913</accession>
<keyword evidence="7" id="KW-0472">Membrane</keyword>
<dbReference type="PANTHER" id="PTHR43297">
    <property type="entry name" value="OLIGOPEPTIDE TRANSPORT ATP-BINDING PROTEIN APPD"/>
    <property type="match status" value="1"/>
</dbReference>
<dbReference type="InterPro" id="IPR027417">
    <property type="entry name" value="P-loop_NTPase"/>
</dbReference>
<comment type="caution">
    <text evidence="9">The sequence shown here is derived from an EMBL/GenBank/DDBJ whole genome shotgun (WGS) entry which is preliminary data.</text>
</comment>
<sequence>MEALKIDQLSVELEGHILLKNISLSLEQGDSLVIIGESGSGKTLLTKLIMGQIPPKARLSGQMSYKNQDLEALTPKEWQKIRGKELAYMMQNPMAMFNPFQTIQVHVLETLQSHYPWTKEECLEKARIAMKAVRLGHIDNLLASYPFELSGGMLQRVMLAILLSLDSATILLDEPTSALDAYNRDNILRILQTLKEDGKTLITVTHDYELARELGGQMLVIYKGEIVEKGAVEEVLNHPQHPYTQELVLGNPYERLVTYEN</sequence>
<comment type="subcellular location">
    <subcellularLocation>
        <location evidence="1">Cell membrane</location>
        <topology evidence="1">Peripheral membrane protein</topology>
    </subcellularLocation>
</comment>
<feature type="domain" description="ABC transporter" evidence="8">
    <location>
        <begin position="4"/>
        <end position="248"/>
    </location>
</feature>
<dbReference type="Proteomes" id="UP000660801">
    <property type="component" value="Unassembled WGS sequence"/>
</dbReference>
<keyword evidence="5" id="KW-0547">Nucleotide-binding</keyword>
<keyword evidence="3" id="KW-0813">Transport</keyword>
<evidence type="ECO:0000313" key="10">
    <source>
        <dbReference type="Proteomes" id="UP000660801"/>
    </source>
</evidence>
<keyword evidence="4" id="KW-1003">Cell membrane</keyword>
<dbReference type="PANTHER" id="PTHR43297:SF2">
    <property type="entry name" value="DIPEPTIDE TRANSPORT ATP-BINDING PROTEIN DPPD"/>
    <property type="match status" value="1"/>
</dbReference>
<evidence type="ECO:0000256" key="2">
    <source>
        <dbReference type="ARBA" id="ARBA00005417"/>
    </source>
</evidence>
<comment type="similarity">
    <text evidence="2">Belongs to the ABC transporter superfamily.</text>
</comment>
<dbReference type="EMBL" id="BMJN01000024">
    <property type="protein sequence ID" value="GGE33805.1"/>
    <property type="molecule type" value="Genomic_DNA"/>
</dbReference>
<dbReference type="SUPFAM" id="SSF52540">
    <property type="entry name" value="P-loop containing nucleoside triphosphate hydrolases"/>
    <property type="match status" value="1"/>
</dbReference>
<dbReference type="SMART" id="SM00382">
    <property type="entry name" value="AAA"/>
    <property type="match status" value="1"/>
</dbReference>
<dbReference type="GO" id="GO:0016887">
    <property type="term" value="F:ATP hydrolysis activity"/>
    <property type="evidence" value="ECO:0007669"/>
    <property type="project" value="InterPro"/>
</dbReference>
<gene>
    <name evidence="9" type="ORF">GCM10011510_13990</name>
</gene>
<dbReference type="InterPro" id="IPR017871">
    <property type="entry name" value="ABC_transporter-like_CS"/>
</dbReference>
<reference evidence="9" key="2">
    <citation type="submission" date="2020-09" db="EMBL/GenBank/DDBJ databases">
        <authorList>
            <person name="Sun Q."/>
            <person name="Zhou Y."/>
        </authorList>
    </citation>
    <scope>NUCLEOTIDE SEQUENCE</scope>
    <source>
        <strain evidence="9">CGMCC 1.15533</strain>
    </source>
</reference>
<dbReference type="InterPro" id="IPR025662">
    <property type="entry name" value="Sigma_54_int_dom_ATP-bd_1"/>
</dbReference>
<evidence type="ECO:0000313" key="9">
    <source>
        <dbReference type="EMBL" id="GGE33805.1"/>
    </source>
</evidence>
<evidence type="ECO:0000256" key="7">
    <source>
        <dbReference type="ARBA" id="ARBA00023136"/>
    </source>
</evidence>
<name>A0A917A913_9STRE</name>
<keyword evidence="6 9" id="KW-0067">ATP-binding</keyword>
<dbReference type="InterPro" id="IPR003439">
    <property type="entry name" value="ABC_transporter-like_ATP-bd"/>
</dbReference>
<evidence type="ECO:0000259" key="8">
    <source>
        <dbReference type="PROSITE" id="PS50893"/>
    </source>
</evidence>
<dbReference type="OrthoDB" id="9806285at2"/>
<dbReference type="GO" id="GO:0005886">
    <property type="term" value="C:plasma membrane"/>
    <property type="evidence" value="ECO:0007669"/>
    <property type="project" value="UniProtKB-SubCell"/>
</dbReference>
<dbReference type="InterPro" id="IPR050388">
    <property type="entry name" value="ABC_Ni/Peptide_Import"/>
</dbReference>
<evidence type="ECO:0000256" key="3">
    <source>
        <dbReference type="ARBA" id="ARBA00022448"/>
    </source>
</evidence>
<dbReference type="Gene3D" id="3.40.50.300">
    <property type="entry name" value="P-loop containing nucleotide triphosphate hydrolases"/>
    <property type="match status" value="1"/>
</dbReference>
<dbReference type="RefSeq" id="WP_068992769.1">
    <property type="nucleotide sequence ID" value="NZ_BMJN01000024.1"/>
</dbReference>
<evidence type="ECO:0000256" key="5">
    <source>
        <dbReference type="ARBA" id="ARBA00022741"/>
    </source>
</evidence>